<dbReference type="Gene3D" id="3.10.20.90">
    <property type="entry name" value="Phosphatidylinositol 3-kinase Catalytic Subunit, Chain A, domain 1"/>
    <property type="match status" value="1"/>
</dbReference>
<dbReference type="RefSeq" id="WP_163707911.1">
    <property type="nucleotide sequence ID" value="NZ_BLKZ01000001.1"/>
</dbReference>
<dbReference type="InterPro" id="IPR044049">
    <property type="entry name" value="EccD_transm"/>
</dbReference>
<evidence type="ECO:0000256" key="7">
    <source>
        <dbReference type="SAM" id="Phobius"/>
    </source>
</evidence>
<evidence type="ECO:0000313" key="9">
    <source>
        <dbReference type="EMBL" id="GFG88676.1"/>
    </source>
</evidence>
<gene>
    <name evidence="9" type="primary">eccD4</name>
    <name evidence="9" type="ORF">MBOU_07180</name>
</gene>
<dbReference type="InterPro" id="IPR024962">
    <property type="entry name" value="YukD-like"/>
</dbReference>
<feature type="transmembrane region" description="Helical" evidence="7">
    <location>
        <begin position="363"/>
        <end position="385"/>
    </location>
</feature>
<feature type="transmembrane region" description="Helical" evidence="7">
    <location>
        <begin position="118"/>
        <end position="136"/>
    </location>
</feature>
<keyword evidence="6 7" id="KW-0472">Membrane</keyword>
<feature type="transmembrane region" description="Helical" evidence="7">
    <location>
        <begin position="323"/>
        <end position="342"/>
    </location>
</feature>
<dbReference type="GO" id="GO:0005886">
    <property type="term" value="C:plasma membrane"/>
    <property type="evidence" value="ECO:0007669"/>
    <property type="project" value="UniProtKB-SubCell"/>
</dbReference>
<feature type="domain" description="EccD-like transmembrane" evidence="8">
    <location>
        <begin position="116"/>
        <end position="384"/>
    </location>
</feature>
<sequence>MSASDSELRRVTVHSAAASADLTLPANLPITALIPSIRDILGIRGAETATRYHLSLPGAPALPGTTTLAQHGIRDGSVLVLTKSSPVAPIRRCDDVPEVVSATLAANHPDMTGHTARVTLAVIATVFAALAGLFAVPGPAGTPHVLLATMAATATSVLAMRVTGCDGVILRGVACFATVAAVAALVGVLTTMPPLAIASLVTLASFALLEVSPRISIVLTGLSPRLAADTDLDTTDHVAARATRAGGWLAGLHTAFSASVASGAIVTVLASPHWVAVASAATAGCLLLLRARSMGLVAIIGGMTVATTTFVVVVVRGLVPGQWVAAMAAGLTIVAMFVALRLGSNALALSPIARRGVESLECLALVGLVPLAAWNCGAFSAVSGWV</sequence>
<organism evidence="9 10">
    <name type="scientific">Mycobacterium bourgelatii</name>
    <dbReference type="NCBI Taxonomy" id="1273442"/>
    <lineage>
        <taxon>Bacteria</taxon>
        <taxon>Bacillati</taxon>
        <taxon>Actinomycetota</taxon>
        <taxon>Actinomycetes</taxon>
        <taxon>Mycobacteriales</taxon>
        <taxon>Mycobacteriaceae</taxon>
        <taxon>Mycobacterium</taxon>
    </lineage>
</organism>
<dbReference type="Pfam" id="PF08817">
    <property type="entry name" value="YukD"/>
    <property type="match status" value="1"/>
</dbReference>
<evidence type="ECO:0000256" key="2">
    <source>
        <dbReference type="ARBA" id="ARBA00006162"/>
    </source>
</evidence>
<keyword evidence="5 7" id="KW-1133">Transmembrane helix</keyword>
<comment type="similarity">
    <text evidence="2">Belongs to the EccD/Snm4 family.</text>
</comment>
<evidence type="ECO:0000256" key="6">
    <source>
        <dbReference type="ARBA" id="ARBA00023136"/>
    </source>
</evidence>
<protein>
    <submittedName>
        <fullName evidence="9">ESX-4 secretion system protein eccD4</fullName>
    </submittedName>
</protein>
<comment type="subcellular location">
    <subcellularLocation>
        <location evidence="1">Cell membrane</location>
        <topology evidence="1">Multi-pass membrane protein</topology>
    </subcellularLocation>
</comment>
<evidence type="ECO:0000256" key="5">
    <source>
        <dbReference type="ARBA" id="ARBA00022989"/>
    </source>
</evidence>
<dbReference type="Proteomes" id="UP000465360">
    <property type="component" value="Unassembled WGS sequence"/>
</dbReference>
<dbReference type="InterPro" id="IPR006707">
    <property type="entry name" value="T7SS_EccD"/>
</dbReference>
<dbReference type="AlphaFoldDB" id="A0A7I9YJ18"/>
<evidence type="ECO:0000259" key="8">
    <source>
        <dbReference type="Pfam" id="PF19053"/>
    </source>
</evidence>
<evidence type="ECO:0000256" key="1">
    <source>
        <dbReference type="ARBA" id="ARBA00004651"/>
    </source>
</evidence>
<accession>A0A7I9YJ18</accession>
<dbReference type="Pfam" id="PF19053">
    <property type="entry name" value="EccD"/>
    <property type="match status" value="1"/>
</dbReference>
<comment type="caution">
    <text evidence="9">The sequence shown here is derived from an EMBL/GenBank/DDBJ whole genome shotgun (WGS) entry which is preliminary data.</text>
</comment>
<dbReference type="EMBL" id="BLKZ01000001">
    <property type="protein sequence ID" value="GFG88676.1"/>
    <property type="molecule type" value="Genomic_DNA"/>
</dbReference>
<feature type="transmembrane region" description="Helical" evidence="7">
    <location>
        <begin position="247"/>
        <end position="266"/>
    </location>
</feature>
<dbReference type="NCBIfam" id="TIGR03920">
    <property type="entry name" value="T7SS_EccD"/>
    <property type="match status" value="1"/>
</dbReference>
<proteinExistence type="inferred from homology"/>
<evidence type="ECO:0000256" key="3">
    <source>
        <dbReference type="ARBA" id="ARBA00022475"/>
    </source>
</evidence>
<name>A0A7I9YJ18_MYCBU</name>
<evidence type="ECO:0000256" key="4">
    <source>
        <dbReference type="ARBA" id="ARBA00022692"/>
    </source>
</evidence>
<keyword evidence="4 7" id="KW-0812">Transmembrane</keyword>
<feature type="transmembrane region" description="Helical" evidence="7">
    <location>
        <begin position="168"/>
        <end position="189"/>
    </location>
</feature>
<keyword evidence="10" id="KW-1185">Reference proteome</keyword>
<feature type="transmembrane region" description="Helical" evidence="7">
    <location>
        <begin position="272"/>
        <end position="289"/>
    </location>
</feature>
<feature type="transmembrane region" description="Helical" evidence="7">
    <location>
        <begin position="296"/>
        <end position="317"/>
    </location>
</feature>
<evidence type="ECO:0000313" key="10">
    <source>
        <dbReference type="Proteomes" id="UP000465360"/>
    </source>
</evidence>
<reference evidence="9 10" key="1">
    <citation type="journal article" date="2019" name="Emerg. Microbes Infect.">
        <title>Comprehensive subspecies identification of 175 nontuberculous mycobacteria species based on 7547 genomic profiles.</title>
        <authorList>
            <person name="Matsumoto Y."/>
            <person name="Kinjo T."/>
            <person name="Motooka D."/>
            <person name="Nabeya D."/>
            <person name="Jung N."/>
            <person name="Uechi K."/>
            <person name="Horii T."/>
            <person name="Iida T."/>
            <person name="Fujita J."/>
            <person name="Nakamura S."/>
        </authorList>
    </citation>
    <scope>NUCLEOTIDE SEQUENCE [LARGE SCALE GENOMIC DNA]</scope>
    <source>
        <strain evidence="9 10">JCM 30725</strain>
    </source>
</reference>
<keyword evidence="3" id="KW-1003">Cell membrane</keyword>